<reference evidence="2 3" key="1">
    <citation type="submission" date="2018-06" db="EMBL/GenBank/DDBJ databases">
        <title>Spongiibacterium sp. HME9304 Genome sequencing and assembly.</title>
        <authorList>
            <person name="Kang H."/>
            <person name="Kim H."/>
            <person name="Joh K."/>
        </authorList>
    </citation>
    <scope>NUCLEOTIDE SEQUENCE [LARGE SCALE GENOMIC DNA]</scope>
    <source>
        <strain evidence="2 3">HME9304</strain>
    </source>
</reference>
<dbReference type="GO" id="GO:0046872">
    <property type="term" value="F:metal ion binding"/>
    <property type="evidence" value="ECO:0007669"/>
    <property type="project" value="InterPro"/>
</dbReference>
<dbReference type="AlphaFoldDB" id="A0A2Z4LR08"/>
<dbReference type="Proteomes" id="UP000248536">
    <property type="component" value="Chromosome"/>
</dbReference>
<organism evidence="2 3">
    <name type="scientific">Flagellimonas maritima</name>
    <dbReference type="NCBI Taxonomy" id="1383885"/>
    <lineage>
        <taxon>Bacteria</taxon>
        <taxon>Pseudomonadati</taxon>
        <taxon>Bacteroidota</taxon>
        <taxon>Flavobacteriia</taxon>
        <taxon>Flavobacteriales</taxon>
        <taxon>Flavobacteriaceae</taxon>
        <taxon>Flagellimonas</taxon>
    </lineage>
</organism>
<evidence type="ECO:0000259" key="1">
    <source>
        <dbReference type="PROSITE" id="PS50846"/>
    </source>
</evidence>
<proteinExistence type="predicted"/>
<evidence type="ECO:0000313" key="3">
    <source>
        <dbReference type="Proteomes" id="UP000248536"/>
    </source>
</evidence>
<dbReference type="SUPFAM" id="SSF55008">
    <property type="entry name" value="HMA, heavy metal-associated domain"/>
    <property type="match status" value="1"/>
</dbReference>
<keyword evidence="3" id="KW-1185">Reference proteome</keyword>
<accession>A0A2Z4LR08</accession>
<dbReference type="Gene3D" id="3.30.70.100">
    <property type="match status" value="1"/>
</dbReference>
<dbReference type="OrthoDB" id="5513217at2"/>
<name>A0A2Z4LR08_9FLAO</name>
<protein>
    <recommendedName>
        <fullName evidence="1">HMA domain-containing protein</fullName>
    </recommendedName>
</protein>
<dbReference type="KEGG" id="spon:HME9304_00983"/>
<sequence>MKNIVFAVVCLFGVVTSNAQDKNKKMTFEVDGKCDMCKMRIEKAALNVDGVKYAVWDIPTHQLSLIVDEHKTNAMEIKTALVGVGHDTKELKASQEAYDNVHPCCKYRDDNTDDSEKH</sequence>
<dbReference type="PROSITE" id="PS50846">
    <property type="entry name" value="HMA_2"/>
    <property type="match status" value="1"/>
</dbReference>
<dbReference type="InterPro" id="IPR036163">
    <property type="entry name" value="HMA_dom_sf"/>
</dbReference>
<gene>
    <name evidence="2" type="ORF">HME9304_00983</name>
</gene>
<dbReference type="EMBL" id="CP030104">
    <property type="protein sequence ID" value="AWX43984.1"/>
    <property type="molecule type" value="Genomic_DNA"/>
</dbReference>
<feature type="domain" description="HMA" evidence="1">
    <location>
        <begin position="23"/>
        <end position="89"/>
    </location>
</feature>
<evidence type="ECO:0000313" key="2">
    <source>
        <dbReference type="EMBL" id="AWX43984.1"/>
    </source>
</evidence>
<dbReference type="RefSeq" id="WP_112377501.1">
    <property type="nucleotide sequence ID" value="NZ_CP030104.1"/>
</dbReference>
<dbReference type="InterPro" id="IPR006121">
    <property type="entry name" value="HMA_dom"/>
</dbReference>